<keyword evidence="4" id="KW-1185">Reference proteome</keyword>
<organism evidence="3 4">
    <name type="scientific">Arctia plantaginis</name>
    <name type="common">Wood tiger moth</name>
    <name type="synonym">Phalaena plantaginis</name>
    <dbReference type="NCBI Taxonomy" id="874455"/>
    <lineage>
        <taxon>Eukaryota</taxon>
        <taxon>Metazoa</taxon>
        <taxon>Ecdysozoa</taxon>
        <taxon>Arthropoda</taxon>
        <taxon>Hexapoda</taxon>
        <taxon>Insecta</taxon>
        <taxon>Pterygota</taxon>
        <taxon>Neoptera</taxon>
        <taxon>Endopterygota</taxon>
        <taxon>Lepidoptera</taxon>
        <taxon>Glossata</taxon>
        <taxon>Ditrysia</taxon>
        <taxon>Noctuoidea</taxon>
        <taxon>Erebidae</taxon>
        <taxon>Arctiinae</taxon>
        <taxon>Arctia</taxon>
    </lineage>
</organism>
<protein>
    <submittedName>
        <fullName evidence="3">Uncharacterized protein</fullName>
    </submittedName>
</protein>
<dbReference type="EMBL" id="CADEBC010000518">
    <property type="protein sequence ID" value="CAB3242698.1"/>
    <property type="molecule type" value="Genomic_DNA"/>
</dbReference>
<feature type="signal peptide" evidence="2">
    <location>
        <begin position="1"/>
        <end position="21"/>
    </location>
</feature>
<gene>
    <name evidence="3" type="ORF">APLA_LOCUS9149</name>
</gene>
<evidence type="ECO:0000256" key="1">
    <source>
        <dbReference type="SAM" id="MobiDB-lite"/>
    </source>
</evidence>
<proteinExistence type="predicted"/>
<reference evidence="3 4" key="1">
    <citation type="submission" date="2020-04" db="EMBL/GenBank/DDBJ databases">
        <authorList>
            <person name="Wallbank WR R."/>
            <person name="Pardo Diaz C."/>
            <person name="Kozak K."/>
            <person name="Martin S."/>
            <person name="Jiggins C."/>
            <person name="Moest M."/>
            <person name="Warren A I."/>
            <person name="Byers J.R.P. K."/>
            <person name="Montejo-Kovacevich G."/>
            <person name="Yen C E."/>
        </authorList>
    </citation>
    <scope>NUCLEOTIDE SEQUENCE [LARGE SCALE GENOMIC DNA]</scope>
</reference>
<accession>A0A8S1A3A2</accession>
<name>A0A8S1A3A2_ARCPL</name>
<feature type="region of interest" description="Disordered" evidence="1">
    <location>
        <begin position="91"/>
        <end position="147"/>
    </location>
</feature>
<keyword evidence="2" id="KW-0732">Signal</keyword>
<evidence type="ECO:0000313" key="3">
    <source>
        <dbReference type="EMBL" id="CAB3242698.1"/>
    </source>
</evidence>
<evidence type="ECO:0000256" key="2">
    <source>
        <dbReference type="SAM" id="SignalP"/>
    </source>
</evidence>
<comment type="caution">
    <text evidence="3">The sequence shown here is derived from an EMBL/GenBank/DDBJ whole genome shotgun (WGS) entry which is preliminary data.</text>
</comment>
<feature type="chain" id="PRO_5035730363" evidence="2">
    <location>
        <begin position="22"/>
        <end position="155"/>
    </location>
</feature>
<dbReference type="Proteomes" id="UP000494106">
    <property type="component" value="Unassembled WGS sequence"/>
</dbReference>
<dbReference type="AlphaFoldDB" id="A0A8S1A3A2"/>
<sequence>MYKLILILGVLATVLVCETSCQFIFPTYRPPPTPRQPVIMRARRSNDEPQWLFQGDDFPKAPATGDHPFLPKYIDDIKLDPNVRVARSLSTPRAFREGGTHQSSSHDTGPIHPGYNRRNARSLKMPLPRITPFNPRAPAPKHPWDTKPVRLPLYV</sequence>
<evidence type="ECO:0000313" key="4">
    <source>
        <dbReference type="Proteomes" id="UP000494106"/>
    </source>
</evidence>
<dbReference type="OrthoDB" id="7493021at2759"/>